<dbReference type="GO" id="GO:0005886">
    <property type="term" value="C:plasma membrane"/>
    <property type="evidence" value="ECO:0007669"/>
    <property type="project" value="UniProtKB-SubCell"/>
</dbReference>
<dbReference type="PANTHER" id="PTHR47966">
    <property type="entry name" value="BETA-SITE APP-CLEAVING ENZYME, ISOFORM A-RELATED"/>
    <property type="match status" value="1"/>
</dbReference>
<keyword evidence="17" id="KW-1185">Reference proteome</keyword>
<dbReference type="SUPFAM" id="SSF50630">
    <property type="entry name" value="Acid proteases"/>
    <property type="match status" value="1"/>
</dbReference>
<evidence type="ECO:0000256" key="1">
    <source>
        <dbReference type="ARBA" id="ARBA00004609"/>
    </source>
</evidence>
<dbReference type="GO" id="GO:0004190">
    <property type="term" value="F:aspartic-type endopeptidase activity"/>
    <property type="evidence" value="ECO:0007669"/>
    <property type="project" value="UniProtKB-KW"/>
</dbReference>
<dbReference type="InterPro" id="IPR033121">
    <property type="entry name" value="PEPTIDASE_A1"/>
</dbReference>
<keyword evidence="14" id="KW-0812">Transmembrane</keyword>
<dbReference type="InterPro" id="IPR021109">
    <property type="entry name" value="Peptidase_aspartic_dom_sf"/>
</dbReference>
<proteinExistence type="inferred from homology"/>
<evidence type="ECO:0000313" key="17">
    <source>
        <dbReference type="Proteomes" id="UP000002669"/>
    </source>
</evidence>
<dbReference type="STRING" id="535722.E4UZ96"/>
<evidence type="ECO:0000256" key="13">
    <source>
        <dbReference type="PIRSR" id="PIRSR601461-1"/>
    </source>
</evidence>
<dbReference type="GO" id="GO:0098552">
    <property type="term" value="C:side of membrane"/>
    <property type="evidence" value="ECO:0007669"/>
    <property type="project" value="UniProtKB-KW"/>
</dbReference>
<dbReference type="FunCoup" id="E4UZ96">
    <property type="interactions" value="315"/>
</dbReference>
<dbReference type="InParanoid" id="E4UZ96"/>
<dbReference type="GO" id="GO:0006508">
    <property type="term" value="P:proteolysis"/>
    <property type="evidence" value="ECO:0007669"/>
    <property type="project" value="UniProtKB-KW"/>
</dbReference>
<feature type="active site" evidence="13">
    <location>
        <position position="290"/>
    </location>
</feature>
<comment type="subcellular location">
    <subcellularLocation>
        <location evidence="1">Cell membrane</location>
        <topology evidence="1">Lipid-anchor</topology>
        <topology evidence="1">GPI-anchor</topology>
    </subcellularLocation>
</comment>
<evidence type="ECO:0000313" key="16">
    <source>
        <dbReference type="EMBL" id="EFR03426.1"/>
    </source>
</evidence>
<dbReference type="InterPro" id="IPR033876">
    <property type="entry name" value="SAP-like"/>
</dbReference>
<dbReference type="Pfam" id="PF00026">
    <property type="entry name" value="Asp"/>
    <property type="match status" value="1"/>
</dbReference>
<dbReference type="RefSeq" id="XP_003171880.1">
    <property type="nucleotide sequence ID" value="XM_003171832.1"/>
</dbReference>
<feature type="transmembrane region" description="Helical" evidence="14">
    <location>
        <begin position="6"/>
        <end position="27"/>
    </location>
</feature>
<comment type="similarity">
    <text evidence="2">Belongs to the peptidase A1 family.</text>
</comment>
<evidence type="ECO:0000256" key="2">
    <source>
        <dbReference type="ARBA" id="ARBA00007447"/>
    </source>
</evidence>
<dbReference type="AlphaFoldDB" id="E4UZ96"/>
<organism evidence="17">
    <name type="scientific">Arthroderma gypseum (strain ATCC MYA-4604 / CBS 118893)</name>
    <name type="common">Microsporum gypseum</name>
    <dbReference type="NCBI Taxonomy" id="535722"/>
    <lineage>
        <taxon>Eukaryota</taxon>
        <taxon>Fungi</taxon>
        <taxon>Dikarya</taxon>
        <taxon>Ascomycota</taxon>
        <taxon>Pezizomycotina</taxon>
        <taxon>Eurotiomycetes</taxon>
        <taxon>Eurotiomycetidae</taxon>
        <taxon>Onygenales</taxon>
        <taxon>Arthrodermataceae</taxon>
        <taxon>Nannizzia</taxon>
    </lineage>
</organism>
<dbReference type="eggNOG" id="KOG1339">
    <property type="taxonomic scope" value="Eukaryota"/>
</dbReference>
<keyword evidence="9" id="KW-0449">Lipoprotein</keyword>
<dbReference type="PANTHER" id="PTHR47966:SF65">
    <property type="entry name" value="ASPARTIC-TYPE ENDOPEPTIDASE"/>
    <property type="match status" value="1"/>
</dbReference>
<keyword evidence="8 14" id="KW-0472">Membrane</keyword>
<evidence type="ECO:0000256" key="12">
    <source>
        <dbReference type="ARBA" id="ARBA00068059"/>
    </source>
</evidence>
<dbReference type="Proteomes" id="UP000002669">
    <property type="component" value="Unassembled WGS sequence"/>
</dbReference>
<keyword evidence="14" id="KW-1133">Transmembrane helix</keyword>
<keyword evidence="5" id="KW-0732">Signal</keyword>
<evidence type="ECO:0000256" key="10">
    <source>
        <dbReference type="ARBA" id="ARBA00054722"/>
    </source>
</evidence>
<feature type="domain" description="Peptidase A1" evidence="15">
    <location>
        <begin position="73"/>
        <end position="408"/>
    </location>
</feature>
<feature type="active site" evidence="13">
    <location>
        <position position="91"/>
    </location>
</feature>
<name>E4UZ96_ARTGP</name>
<evidence type="ECO:0000256" key="8">
    <source>
        <dbReference type="ARBA" id="ARBA00023136"/>
    </source>
</evidence>
<gene>
    <name evidence="16" type="ORF">MGYG_06423</name>
</gene>
<dbReference type="CDD" id="cd05474">
    <property type="entry name" value="SAP_like"/>
    <property type="match status" value="1"/>
</dbReference>
<dbReference type="GeneID" id="10027136"/>
<evidence type="ECO:0000256" key="11">
    <source>
        <dbReference type="ARBA" id="ARBA00067536"/>
    </source>
</evidence>
<accession>E4UZ96</accession>
<sequence length="493" mass="51639">MRGDSVIWSLATVVPFLSTAVVSLQVVKRDNPSVLGFDIERFQAAKPVHREIIAKRASTKTVSQDLDNQKNLYFCNLTIGTPPQTIRAHIDTGSSDLWVNTAESLFCNSRRAPCRQGGTYDSSSSSSYQLVNNDFNISYVDGSGASGDYVTDVLNVGGIKLKDFQFAIGHTSSSPLGVLGIGYEAGEAQVTRSGDKSYPNLPAALVNAGYIRSNAYSLWLNDLDASRGQILFGGIDTGKFQGKLQTVPVLHTARGDYTSLVVALTGVGIRAGSDGSINSFASQPVAVAMDSGSSLSYLPDSLAAKVYNAVDAVFDPSNNLAFVPCSMASDDRKIVFTFSSPQIAVGMDELVIDLGPDADGNEAKFKDGSKACVFGIAPAGSSISILGDTVLRSAYLVYDLVNNEISIAPTRFNSTETNILEIGTGENSVPDATGVPDAVTSAQITQATGLPGVPTGVPKQPSSMAAGQPKRPDFILGVAAVGLASAGMLFAAM</sequence>
<evidence type="ECO:0000256" key="3">
    <source>
        <dbReference type="ARBA" id="ARBA00022622"/>
    </source>
</evidence>
<keyword evidence="4 16" id="KW-0645">Protease</keyword>
<dbReference type="OMA" id="CNVTLGT"/>
<evidence type="ECO:0000256" key="5">
    <source>
        <dbReference type="ARBA" id="ARBA00022729"/>
    </source>
</evidence>
<dbReference type="FunFam" id="2.40.70.10:FF:000011">
    <property type="entry name" value="Aspartic protease"/>
    <property type="match status" value="1"/>
</dbReference>
<evidence type="ECO:0000256" key="9">
    <source>
        <dbReference type="ARBA" id="ARBA00023288"/>
    </source>
</evidence>
<keyword evidence="7" id="KW-0378">Hydrolase</keyword>
<evidence type="ECO:0000256" key="4">
    <source>
        <dbReference type="ARBA" id="ARBA00022670"/>
    </source>
</evidence>
<evidence type="ECO:0000256" key="7">
    <source>
        <dbReference type="ARBA" id="ARBA00022801"/>
    </source>
</evidence>
<dbReference type="HOGENOM" id="CLU_013253_9_3_1"/>
<dbReference type="EMBL" id="DS989826">
    <property type="protein sequence ID" value="EFR03426.1"/>
    <property type="molecule type" value="Genomic_DNA"/>
</dbReference>
<evidence type="ECO:0000256" key="14">
    <source>
        <dbReference type="SAM" id="Phobius"/>
    </source>
</evidence>
<dbReference type="Gene3D" id="2.40.70.10">
    <property type="entry name" value="Acid Proteases"/>
    <property type="match status" value="2"/>
</dbReference>
<dbReference type="PROSITE" id="PS51767">
    <property type="entry name" value="PEPTIDASE_A1"/>
    <property type="match status" value="1"/>
</dbReference>
<evidence type="ECO:0000259" key="15">
    <source>
        <dbReference type="PROSITE" id="PS51767"/>
    </source>
</evidence>
<reference evidence="17" key="1">
    <citation type="journal article" date="2012" name="MBio">
        <title>Comparative genome analysis of Trichophyton rubrum and related dermatophytes reveals candidate genes involved in infection.</title>
        <authorList>
            <person name="Martinez D.A."/>
            <person name="Oliver B.G."/>
            <person name="Graeser Y."/>
            <person name="Goldberg J.M."/>
            <person name="Li W."/>
            <person name="Martinez-Rossi N.M."/>
            <person name="Monod M."/>
            <person name="Shelest E."/>
            <person name="Barton R.C."/>
            <person name="Birch E."/>
            <person name="Brakhage A.A."/>
            <person name="Chen Z."/>
            <person name="Gurr S.J."/>
            <person name="Heiman D."/>
            <person name="Heitman J."/>
            <person name="Kosti I."/>
            <person name="Rossi A."/>
            <person name="Saif S."/>
            <person name="Samalova M."/>
            <person name="Saunders C.W."/>
            <person name="Shea T."/>
            <person name="Summerbell R.C."/>
            <person name="Xu J."/>
            <person name="Young S."/>
            <person name="Zeng Q."/>
            <person name="Birren B.W."/>
            <person name="Cuomo C.A."/>
            <person name="White T.C."/>
        </authorList>
    </citation>
    <scope>NUCLEOTIDE SEQUENCE [LARGE SCALE GENOMIC DNA]</scope>
    <source>
        <strain evidence="17">ATCC MYA-4604 / CBS 118893</strain>
    </source>
</reference>
<evidence type="ECO:0000256" key="6">
    <source>
        <dbReference type="ARBA" id="ARBA00022750"/>
    </source>
</evidence>
<dbReference type="OrthoDB" id="771136at2759"/>
<keyword evidence="3" id="KW-0336">GPI-anchor</keyword>
<protein>
    <recommendedName>
        <fullName evidence="12">Probable aspartic-type endopeptidase OPSB</fullName>
    </recommendedName>
    <alternativeName>
        <fullName evidence="11">Probable aspartic-type endopeptidase opsB</fullName>
    </alternativeName>
</protein>
<keyword evidence="6" id="KW-0064">Aspartyl protease</keyword>
<dbReference type="VEuPathDB" id="FungiDB:MGYG_06423"/>
<dbReference type="InterPro" id="IPR001461">
    <property type="entry name" value="Aspartic_peptidase_A1"/>
</dbReference>
<dbReference type="PRINTS" id="PR00792">
    <property type="entry name" value="PEPSIN"/>
</dbReference>
<keyword evidence="3" id="KW-0325">Glycoprotein</keyword>
<comment type="function">
    <text evidence="10">Probable GPI-anchored aspartic-type endopeptidase which contributes to virulence.</text>
</comment>